<reference evidence="1" key="1">
    <citation type="submission" date="2020-03" db="EMBL/GenBank/DDBJ databases">
        <title>The deep terrestrial virosphere.</title>
        <authorList>
            <person name="Holmfeldt K."/>
            <person name="Nilsson E."/>
            <person name="Simone D."/>
            <person name="Lopez-Fernandez M."/>
            <person name="Wu X."/>
            <person name="de Brujin I."/>
            <person name="Lundin D."/>
            <person name="Andersson A."/>
            <person name="Bertilsson S."/>
            <person name="Dopson M."/>
        </authorList>
    </citation>
    <scope>NUCLEOTIDE SEQUENCE</scope>
    <source>
        <strain evidence="1">TM448A04955</strain>
        <strain evidence="2">TM448B01398</strain>
    </source>
</reference>
<sequence length="68" mass="7554">MRGSKTKKLRKEVEKLGLGAPAVVIKKGRQRLVDVPGSEGLMVDVTPVQVIGGEVRRRYQQLKGRRVT</sequence>
<name>A0A6H2A4M6_9ZZZZ</name>
<protein>
    <submittedName>
        <fullName evidence="1">Uncharacterized protein</fullName>
    </submittedName>
</protein>
<gene>
    <name evidence="1" type="ORF">TM448A04955_0002</name>
    <name evidence="2" type="ORF">TM448B01398_0009</name>
</gene>
<evidence type="ECO:0000313" key="1">
    <source>
        <dbReference type="EMBL" id="QJA54475.1"/>
    </source>
</evidence>
<dbReference type="EMBL" id="MT144753">
    <property type="protein sequence ID" value="QJH98799.1"/>
    <property type="molecule type" value="Genomic_DNA"/>
</dbReference>
<accession>A0A6H2A4M6</accession>
<proteinExistence type="predicted"/>
<dbReference type="EMBL" id="MT144510">
    <property type="protein sequence ID" value="QJA54475.1"/>
    <property type="molecule type" value="Genomic_DNA"/>
</dbReference>
<evidence type="ECO:0000313" key="2">
    <source>
        <dbReference type="EMBL" id="QJH98799.1"/>
    </source>
</evidence>
<organism evidence="1">
    <name type="scientific">viral metagenome</name>
    <dbReference type="NCBI Taxonomy" id="1070528"/>
    <lineage>
        <taxon>unclassified sequences</taxon>
        <taxon>metagenomes</taxon>
        <taxon>organismal metagenomes</taxon>
    </lineage>
</organism>
<dbReference type="AlphaFoldDB" id="A0A6H2A4M6"/>